<proteinExistence type="predicted"/>
<gene>
    <name evidence="1" type="ORF">HAX54_003731</name>
</gene>
<accession>A0ABS8WSD9</accession>
<sequence length="150" mass="17287">MEFPSMPPIRFKAFEAFYKFPNYRAIHHKLCGKDSRATWSEGCSGFHSHYKRLCLCIDAKVMLWFVNNTITPSKNDTYVSKLKATYVSDNYGVYVELILLEKAFDITFATTSWADRKLALGLSRGRPALSNLFNYSLRTIRSVLRIETPV</sequence>
<name>A0ABS8WSD9_DATST</name>
<comment type="caution">
    <text evidence="1">The sequence shown here is derived from an EMBL/GenBank/DDBJ whole genome shotgun (WGS) entry which is preliminary data.</text>
</comment>
<evidence type="ECO:0000313" key="1">
    <source>
        <dbReference type="EMBL" id="MCE3215839.1"/>
    </source>
</evidence>
<protein>
    <recommendedName>
        <fullName evidence="3">Transposase</fullName>
    </recommendedName>
</protein>
<organism evidence="1 2">
    <name type="scientific">Datura stramonium</name>
    <name type="common">Jimsonweed</name>
    <name type="synonym">Common thornapple</name>
    <dbReference type="NCBI Taxonomy" id="4076"/>
    <lineage>
        <taxon>Eukaryota</taxon>
        <taxon>Viridiplantae</taxon>
        <taxon>Streptophyta</taxon>
        <taxon>Embryophyta</taxon>
        <taxon>Tracheophyta</taxon>
        <taxon>Spermatophyta</taxon>
        <taxon>Magnoliopsida</taxon>
        <taxon>eudicotyledons</taxon>
        <taxon>Gunneridae</taxon>
        <taxon>Pentapetalae</taxon>
        <taxon>asterids</taxon>
        <taxon>lamiids</taxon>
        <taxon>Solanales</taxon>
        <taxon>Solanaceae</taxon>
        <taxon>Solanoideae</taxon>
        <taxon>Datureae</taxon>
        <taxon>Datura</taxon>
    </lineage>
</organism>
<keyword evidence="2" id="KW-1185">Reference proteome</keyword>
<evidence type="ECO:0008006" key="3">
    <source>
        <dbReference type="Google" id="ProtNLM"/>
    </source>
</evidence>
<dbReference type="EMBL" id="JACEIK010011701">
    <property type="protein sequence ID" value="MCE3215839.1"/>
    <property type="molecule type" value="Genomic_DNA"/>
</dbReference>
<dbReference type="Proteomes" id="UP000823775">
    <property type="component" value="Unassembled WGS sequence"/>
</dbReference>
<reference evidence="1 2" key="1">
    <citation type="journal article" date="2021" name="BMC Genomics">
        <title>Datura genome reveals duplications of psychoactive alkaloid biosynthetic genes and high mutation rate following tissue culture.</title>
        <authorList>
            <person name="Rajewski A."/>
            <person name="Carter-House D."/>
            <person name="Stajich J."/>
            <person name="Litt A."/>
        </authorList>
    </citation>
    <scope>NUCLEOTIDE SEQUENCE [LARGE SCALE GENOMIC DNA]</scope>
    <source>
        <strain evidence="1">AR-01</strain>
    </source>
</reference>
<evidence type="ECO:0000313" key="2">
    <source>
        <dbReference type="Proteomes" id="UP000823775"/>
    </source>
</evidence>